<organism evidence="2 3">
    <name type="scientific">Hornefia porci</name>
    <dbReference type="NCBI Taxonomy" id="2652292"/>
    <lineage>
        <taxon>Bacteria</taxon>
        <taxon>Bacillati</taxon>
        <taxon>Bacillota</taxon>
        <taxon>Clostridia</taxon>
        <taxon>Peptostreptococcales</taxon>
        <taxon>Anaerovoracaceae</taxon>
        <taxon>Hornefia</taxon>
    </lineage>
</organism>
<keyword evidence="3" id="KW-1185">Reference proteome</keyword>
<comment type="caution">
    <text evidence="2">The sequence shown here is derived from an EMBL/GenBank/DDBJ whole genome shotgun (WGS) entry which is preliminary data.</text>
</comment>
<accession>A0A1Q9JKR3</accession>
<name>A0A1Q9JKR3_9FIRM</name>
<evidence type="ECO:0000313" key="3">
    <source>
        <dbReference type="Proteomes" id="UP000187404"/>
    </source>
</evidence>
<evidence type="ECO:0000259" key="1">
    <source>
        <dbReference type="Pfam" id="PF04233"/>
    </source>
</evidence>
<dbReference type="AlphaFoldDB" id="A0A1Q9JKR3"/>
<dbReference type="Proteomes" id="UP000187404">
    <property type="component" value="Unassembled WGS sequence"/>
</dbReference>
<reference evidence="2 3" key="1">
    <citation type="journal article" date="2016" name="Appl. Environ. Microbiol.">
        <title>Function and Phylogeny of Bacterial Butyryl Coenzyme A:Acetate Transferases and Their Diversity in the Proximal Colon of Swine.</title>
        <authorList>
            <person name="Trachsel J."/>
            <person name="Bayles D.O."/>
            <person name="Looft T."/>
            <person name="Levine U.Y."/>
            <person name="Allen H.K."/>
        </authorList>
    </citation>
    <scope>NUCLEOTIDE SEQUENCE [LARGE SCALE GENOMIC DNA]</scope>
    <source>
        <strain evidence="2 3">68-3-10</strain>
    </source>
</reference>
<dbReference type="EMBL" id="MJIE01000001">
    <property type="protein sequence ID" value="OLR56810.1"/>
    <property type="molecule type" value="Genomic_DNA"/>
</dbReference>
<sequence>MKSELDKQLQQGLIAGKHPQVLARDIRKAFNVSRSDAERLMRTELARVQTDAQMRSFEENGFEWYMFLSLGSGACEVCRALNGKKFKVKDMLISENAPPMHPNCRCSTAAAMGDEEIAEIRGGEKSGSTGTISSTSERERAYAYIQDDGKREPGHVNLPLVSTKKYHDKYDNLTRQKDVNESLYSESMKILRDRNNTEFEDIVAIDARTGDRLVKNCAAFANGVKHRCGFSRKEQNWLEGEEGRMRCCTTIQTIRFHLETIFISYLNEVSSLHQQYAAIMGTCIGLRN</sequence>
<feature type="domain" description="Phage head morphogenesis" evidence="1">
    <location>
        <begin position="5"/>
        <end position="108"/>
    </location>
</feature>
<dbReference type="NCBIfam" id="TIGR01641">
    <property type="entry name" value="phageSPP1_gp7"/>
    <property type="match status" value="1"/>
</dbReference>
<gene>
    <name evidence="2" type="ORF">BHK98_12490</name>
</gene>
<evidence type="ECO:0000313" key="2">
    <source>
        <dbReference type="EMBL" id="OLR56810.1"/>
    </source>
</evidence>
<dbReference type="Pfam" id="PF04233">
    <property type="entry name" value="Phage_Mu_F"/>
    <property type="match status" value="1"/>
</dbReference>
<dbReference type="InterPro" id="IPR006528">
    <property type="entry name" value="Phage_head_morphogenesis_dom"/>
</dbReference>
<proteinExistence type="predicted"/>
<protein>
    <recommendedName>
        <fullName evidence="1">Phage head morphogenesis domain-containing protein</fullName>
    </recommendedName>
</protein>